<evidence type="ECO:0000256" key="1">
    <source>
        <dbReference type="SAM" id="Phobius"/>
    </source>
</evidence>
<dbReference type="AlphaFoldDB" id="A0A8X7BHY3"/>
<protein>
    <submittedName>
        <fullName evidence="3">RNase H domain-containing protein</fullName>
    </submittedName>
</protein>
<sequence>MRVLMNADSQIILSRLHILMLISSKNLMIGVQALVLGLPLVLWRQTFNIGKDNLQGTHEKKASLSELIDISGALDHALNSYKDSIWFLTDSRSSIQYLKNWPKIMDSTGLDILFKLASLGQRKQVHLQWTPSHVGVPGNDAADELAGIGVVISLTPIPQS</sequence>
<gene>
    <name evidence="3" type="primary">NCL1_38574</name>
    <name evidence="3" type="ORF">TNCV_4359141</name>
</gene>
<keyword evidence="4" id="KW-1185">Reference proteome</keyword>
<dbReference type="GO" id="GO:0004523">
    <property type="term" value="F:RNA-DNA hybrid ribonuclease activity"/>
    <property type="evidence" value="ECO:0007669"/>
    <property type="project" value="InterPro"/>
</dbReference>
<proteinExistence type="predicted"/>
<keyword evidence="1" id="KW-1133">Transmembrane helix</keyword>
<dbReference type="Pfam" id="PF00075">
    <property type="entry name" value="RNase_H"/>
    <property type="match status" value="1"/>
</dbReference>
<dbReference type="InterPro" id="IPR012337">
    <property type="entry name" value="RNaseH-like_sf"/>
</dbReference>
<dbReference type="GO" id="GO:0003676">
    <property type="term" value="F:nucleic acid binding"/>
    <property type="evidence" value="ECO:0007669"/>
    <property type="project" value="InterPro"/>
</dbReference>
<accession>A0A8X7BHY3</accession>
<dbReference type="SUPFAM" id="SSF53098">
    <property type="entry name" value="Ribonuclease H-like"/>
    <property type="match status" value="1"/>
</dbReference>
<evidence type="ECO:0000259" key="2">
    <source>
        <dbReference type="PROSITE" id="PS50879"/>
    </source>
</evidence>
<evidence type="ECO:0000313" key="4">
    <source>
        <dbReference type="Proteomes" id="UP000887159"/>
    </source>
</evidence>
<reference evidence="3" key="1">
    <citation type="submission" date="2020-08" db="EMBL/GenBank/DDBJ databases">
        <title>Multicomponent nature underlies the extraordinary mechanical properties of spider dragline silk.</title>
        <authorList>
            <person name="Kono N."/>
            <person name="Nakamura H."/>
            <person name="Mori M."/>
            <person name="Yoshida Y."/>
            <person name="Ohtoshi R."/>
            <person name="Malay A.D."/>
            <person name="Moran D.A.P."/>
            <person name="Tomita M."/>
            <person name="Numata K."/>
            <person name="Arakawa K."/>
        </authorList>
    </citation>
    <scope>NUCLEOTIDE SEQUENCE</scope>
</reference>
<feature type="domain" description="RNase H type-1" evidence="2">
    <location>
        <begin position="27"/>
        <end position="151"/>
    </location>
</feature>
<dbReference type="PROSITE" id="PS50879">
    <property type="entry name" value="RNASE_H_1"/>
    <property type="match status" value="1"/>
</dbReference>
<dbReference type="Proteomes" id="UP000887159">
    <property type="component" value="Unassembled WGS sequence"/>
</dbReference>
<keyword evidence="1" id="KW-0472">Membrane</keyword>
<name>A0A8X7BHY3_TRICX</name>
<organism evidence="3 4">
    <name type="scientific">Trichonephila clavipes</name>
    <name type="common">Golden silk orbweaver</name>
    <name type="synonym">Nephila clavipes</name>
    <dbReference type="NCBI Taxonomy" id="2585209"/>
    <lineage>
        <taxon>Eukaryota</taxon>
        <taxon>Metazoa</taxon>
        <taxon>Ecdysozoa</taxon>
        <taxon>Arthropoda</taxon>
        <taxon>Chelicerata</taxon>
        <taxon>Arachnida</taxon>
        <taxon>Araneae</taxon>
        <taxon>Araneomorphae</taxon>
        <taxon>Entelegynae</taxon>
        <taxon>Araneoidea</taxon>
        <taxon>Nephilidae</taxon>
        <taxon>Trichonephila</taxon>
    </lineage>
</organism>
<dbReference type="InterPro" id="IPR036397">
    <property type="entry name" value="RNaseH_sf"/>
</dbReference>
<feature type="transmembrane region" description="Helical" evidence="1">
    <location>
        <begin position="20"/>
        <end position="43"/>
    </location>
</feature>
<comment type="caution">
    <text evidence="3">The sequence shown here is derived from an EMBL/GenBank/DDBJ whole genome shotgun (WGS) entry which is preliminary data.</text>
</comment>
<dbReference type="EMBL" id="BMAU01021396">
    <property type="protein sequence ID" value="GFY31007.1"/>
    <property type="molecule type" value="Genomic_DNA"/>
</dbReference>
<keyword evidence="1" id="KW-0812">Transmembrane</keyword>
<dbReference type="Gene3D" id="3.30.420.10">
    <property type="entry name" value="Ribonuclease H-like superfamily/Ribonuclease H"/>
    <property type="match status" value="1"/>
</dbReference>
<evidence type="ECO:0000313" key="3">
    <source>
        <dbReference type="EMBL" id="GFY31007.1"/>
    </source>
</evidence>
<dbReference type="InterPro" id="IPR002156">
    <property type="entry name" value="RNaseH_domain"/>
</dbReference>